<name>A0A5B6TG36_9BACT</name>
<keyword evidence="1" id="KW-1133">Transmembrane helix</keyword>
<keyword evidence="1" id="KW-0812">Transmembrane</keyword>
<protein>
    <submittedName>
        <fullName evidence="2">DUF2905 domain-containing protein</fullName>
    </submittedName>
</protein>
<feature type="transmembrane region" description="Helical" evidence="1">
    <location>
        <begin position="7"/>
        <end position="26"/>
    </location>
</feature>
<sequence length="74" mass="8463">MQPLGKLMMVLGVIIVVIGAIIWLAGPRMGWFGRLPGDVHIDRRNFKIFAPFTTMLLLSILFSLVFWAIRRFFG</sequence>
<proteinExistence type="predicted"/>
<dbReference type="PANTHER" id="PTHR36443:SF1">
    <property type="entry name" value="BSR5223 PROTEIN"/>
    <property type="match status" value="1"/>
</dbReference>
<keyword evidence="3" id="KW-1185">Reference proteome</keyword>
<dbReference type="InterPro" id="IPR021320">
    <property type="entry name" value="DUF2905"/>
</dbReference>
<dbReference type="OrthoDB" id="680637at2"/>
<reference evidence="2 3" key="1">
    <citation type="submission" date="2019-07" db="EMBL/GenBank/DDBJ databases">
        <title>Rufibacter sp. nov., isolated from lake sediment.</title>
        <authorList>
            <person name="Qu J.-H."/>
        </authorList>
    </citation>
    <scope>NUCLEOTIDE SEQUENCE [LARGE SCALE GENOMIC DNA]</scope>
    <source>
        <strain evidence="2 3">NBS58-1</strain>
    </source>
</reference>
<evidence type="ECO:0000313" key="3">
    <source>
        <dbReference type="Proteomes" id="UP000324133"/>
    </source>
</evidence>
<comment type="caution">
    <text evidence="2">The sequence shown here is derived from an EMBL/GenBank/DDBJ whole genome shotgun (WGS) entry which is preliminary data.</text>
</comment>
<organism evidence="2 3">
    <name type="scientific">Rufibacter hautae</name>
    <dbReference type="NCBI Taxonomy" id="2595005"/>
    <lineage>
        <taxon>Bacteria</taxon>
        <taxon>Pseudomonadati</taxon>
        <taxon>Bacteroidota</taxon>
        <taxon>Cytophagia</taxon>
        <taxon>Cytophagales</taxon>
        <taxon>Hymenobacteraceae</taxon>
        <taxon>Rufibacter</taxon>
    </lineage>
</organism>
<evidence type="ECO:0000256" key="1">
    <source>
        <dbReference type="SAM" id="Phobius"/>
    </source>
</evidence>
<dbReference type="PANTHER" id="PTHR36443">
    <property type="entry name" value="BSR5223 PROTEIN"/>
    <property type="match status" value="1"/>
</dbReference>
<dbReference type="Pfam" id="PF11146">
    <property type="entry name" value="DUF2905"/>
    <property type="match status" value="1"/>
</dbReference>
<gene>
    <name evidence="2" type="ORF">FOA19_10685</name>
</gene>
<accession>A0A5B6TG36</accession>
<dbReference type="EMBL" id="VKKY01000002">
    <property type="protein sequence ID" value="KAA3438841.1"/>
    <property type="molecule type" value="Genomic_DNA"/>
</dbReference>
<keyword evidence="1" id="KW-0472">Membrane</keyword>
<dbReference type="Proteomes" id="UP000324133">
    <property type="component" value="Unassembled WGS sequence"/>
</dbReference>
<feature type="transmembrane region" description="Helical" evidence="1">
    <location>
        <begin position="46"/>
        <end position="69"/>
    </location>
</feature>
<evidence type="ECO:0000313" key="2">
    <source>
        <dbReference type="EMBL" id="KAA3438841.1"/>
    </source>
</evidence>
<dbReference type="AlphaFoldDB" id="A0A5B6TG36"/>